<keyword evidence="3" id="KW-1185">Reference proteome</keyword>
<evidence type="ECO:0000259" key="1">
    <source>
        <dbReference type="Pfam" id="PF18721"/>
    </source>
</evidence>
<dbReference type="InterPro" id="IPR040898">
    <property type="entry name" value="CxC6"/>
</dbReference>
<evidence type="ECO:0000313" key="2">
    <source>
        <dbReference type="EMBL" id="EJD32679.1"/>
    </source>
</evidence>
<evidence type="ECO:0000313" key="3">
    <source>
        <dbReference type="Proteomes" id="UP000006514"/>
    </source>
</evidence>
<proteinExistence type="predicted"/>
<accession>J0CR15</accession>
<name>J0CR15_AURST</name>
<sequence>ISGTSRHSCTECTQPLPCTTVKLLTGTQSVRANVIDGIVMGLLHCAYDDCLAPLKDGSAGVFCAEYFLAFGKKYHVCRCSQSLLRDTRACINHQTEWKK</sequence>
<protein>
    <recommendedName>
        <fullName evidence="1">CxC6 like cysteine cluster associated with KDZ domain-containing protein</fullName>
    </recommendedName>
</protein>
<dbReference type="EMBL" id="JH688746">
    <property type="protein sequence ID" value="EJD32679.1"/>
    <property type="molecule type" value="Genomic_DNA"/>
</dbReference>
<feature type="non-terminal residue" evidence="2">
    <location>
        <position position="99"/>
    </location>
</feature>
<feature type="domain" description="CxC6 like cysteine cluster associated with KDZ" evidence="1">
    <location>
        <begin position="34"/>
        <end position="98"/>
    </location>
</feature>
<dbReference type="Proteomes" id="UP000006514">
    <property type="component" value="Unassembled WGS sequence"/>
</dbReference>
<dbReference type="KEGG" id="adl:AURDEDRAFT_39548"/>
<dbReference type="AlphaFoldDB" id="J0CR15"/>
<organism evidence="2 3">
    <name type="scientific">Auricularia subglabra (strain TFB-10046 / SS5)</name>
    <name type="common">White-rot fungus</name>
    <name type="synonym">Auricularia delicata (strain TFB10046)</name>
    <dbReference type="NCBI Taxonomy" id="717982"/>
    <lineage>
        <taxon>Eukaryota</taxon>
        <taxon>Fungi</taxon>
        <taxon>Dikarya</taxon>
        <taxon>Basidiomycota</taxon>
        <taxon>Agaricomycotina</taxon>
        <taxon>Agaricomycetes</taxon>
        <taxon>Auriculariales</taxon>
        <taxon>Auriculariaceae</taxon>
        <taxon>Auricularia</taxon>
    </lineage>
</organism>
<gene>
    <name evidence="2" type="ORF">AURDEDRAFT_39548</name>
</gene>
<dbReference type="InParanoid" id="J0CR15"/>
<reference evidence="3" key="1">
    <citation type="journal article" date="2012" name="Science">
        <title>The Paleozoic origin of enzymatic lignin decomposition reconstructed from 31 fungal genomes.</title>
        <authorList>
            <person name="Floudas D."/>
            <person name="Binder M."/>
            <person name="Riley R."/>
            <person name="Barry K."/>
            <person name="Blanchette R.A."/>
            <person name="Henrissat B."/>
            <person name="Martinez A.T."/>
            <person name="Otillar R."/>
            <person name="Spatafora J.W."/>
            <person name="Yadav J.S."/>
            <person name="Aerts A."/>
            <person name="Benoit I."/>
            <person name="Boyd A."/>
            <person name="Carlson A."/>
            <person name="Copeland A."/>
            <person name="Coutinho P.M."/>
            <person name="de Vries R.P."/>
            <person name="Ferreira P."/>
            <person name="Findley K."/>
            <person name="Foster B."/>
            <person name="Gaskell J."/>
            <person name="Glotzer D."/>
            <person name="Gorecki P."/>
            <person name="Heitman J."/>
            <person name="Hesse C."/>
            <person name="Hori C."/>
            <person name="Igarashi K."/>
            <person name="Jurgens J.A."/>
            <person name="Kallen N."/>
            <person name="Kersten P."/>
            <person name="Kohler A."/>
            <person name="Kuees U."/>
            <person name="Kumar T.K.A."/>
            <person name="Kuo A."/>
            <person name="LaButti K."/>
            <person name="Larrondo L.F."/>
            <person name="Lindquist E."/>
            <person name="Ling A."/>
            <person name="Lombard V."/>
            <person name="Lucas S."/>
            <person name="Lundell T."/>
            <person name="Martin R."/>
            <person name="McLaughlin D.J."/>
            <person name="Morgenstern I."/>
            <person name="Morin E."/>
            <person name="Murat C."/>
            <person name="Nagy L.G."/>
            <person name="Nolan M."/>
            <person name="Ohm R.A."/>
            <person name="Patyshakuliyeva A."/>
            <person name="Rokas A."/>
            <person name="Ruiz-Duenas F.J."/>
            <person name="Sabat G."/>
            <person name="Salamov A."/>
            <person name="Samejima M."/>
            <person name="Schmutz J."/>
            <person name="Slot J.C."/>
            <person name="St John F."/>
            <person name="Stenlid J."/>
            <person name="Sun H."/>
            <person name="Sun S."/>
            <person name="Syed K."/>
            <person name="Tsang A."/>
            <person name="Wiebenga A."/>
            <person name="Young D."/>
            <person name="Pisabarro A."/>
            <person name="Eastwood D.C."/>
            <person name="Martin F."/>
            <person name="Cullen D."/>
            <person name="Grigoriev I.V."/>
            <person name="Hibbett D.S."/>
        </authorList>
    </citation>
    <scope>NUCLEOTIDE SEQUENCE [LARGE SCALE GENOMIC DNA]</scope>
    <source>
        <strain evidence="3">TFB10046</strain>
    </source>
</reference>
<feature type="non-terminal residue" evidence="2">
    <location>
        <position position="1"/>
    </location>
</feature>
<dbReference type="OrthoDB" id="2527272at2759"/>
<dbReference type="Pfam" id="PF18721">
    <property type="entry name" value="CxC6"/>
    <property type="match status" value="1"/>
</dbReference>